<dbReference type="Gene3D" id="3.40.50.450">
    <property type="match status" value="1"/>
</dbReference>
<dbReference type="GO" id="GO:0003872">
    <property type="term" value="F:6-phosphofructokinase activity"/>
    <property type="evidence" value="ECO:0007669"/>
    <property type="project" value="UniProtKB-EC"/>
</dbReference>
<dbReference type="EMBL" id="UYWW01013021">
    <property type="protein sequence ID" value="VDM22854.1"/>
    <property type="molecule type" value="Genomic_DNA"/>
</dbReference>
<dbReference type="GO" id="GO:0030388">
    <property type="term" value="P:fructose 1,6-bisphosphate metabolic process"/>
    <property type="evidence" value="ECO:0007669"/>
    <property type="project" value="TreeGrafter"/>
</dbReference>
<evidence type="ECO:0000313" key="2">
    <source>
        <dbReference type="EMBL" id="VDM22854.1"/>
    </source>
</evidence>
<dbReference type="AlphaFoldDB" id="A0A3P7F1Y1"/>
<keyword evidence="3" id="KW-1185">Reference proteome</keyword>
<dbReference type="GO" id="GO:0048029">
    <property type="term" value="F:monosaccharide binding"/>
    <property type="evidence" value="ECO:0007669"/>
    <property type="project" value="TreeGrafter"/>
</dbReference>
<dbReference type="GO" id="GO:0061621">
    <property type="term" value="P:canonical glycolysis"/>
    <property type="evidence" value="ECO:0007669"/>
    <property type="project" value="TreeGrafter"/>
</dbReference>
<dbReference type="OrthoDB" id="537915at2759"/>
<dbReference type="PANTHER" id="PTHR13697">
    <property type="entry name" value="PHOSPHOFRUCTOKINASE"/>
    <property type="match status" value="1"/>
</dbReference>
<protein>
    <submittedName>
        <fullName evidence="2">Uncharacterized protein</fullName>
    </submittedName>
</protein>
<reference evidence="2 3" key="1">
    <citation type="submission" date="2018-11" db="EMBL/GenBank/DDBJ databases">
        <authorList>
            <consortium name="Pathogen Informatics"/>
        </authorList>
    </citation>
    <scope>NUCLEOTIDE SEQUENCE [LARGE SCALE GENOMIC DNA]</scope>
</reference>
<sequence>MISATAADSATLLGLKDRRMVFTPVEELAQETDFEHRLPKDQWWMRLRPLLRILAKHDSTYETEAFAVTDVENELD</sequence>
<dbReference type="Proteomes" id="UP000270924">
    <property type="component" value="Unassembled WGS sequence"/>
</dbReference>
<name>A0A3P7F1Y1_WUCBA</name>
<dbReference type="GO" id="GO:0006002">
    <property type="term" value="P:fructose 6-phosphate metabolic process"/>
    <property type="evidence" value="ECO:0007669"/>
    <property type="project" value="TreeGrafter"/>
</dbReference>
<dbReference type="GO" id="GO:0005524">
    <property type="term" value="F:ATP binding"/>
    <property type="evidence" value="ECO:0007669"/>
    <property type="project" value="TreeGrafter"/>
</dbReference>
<dbReference type="GO" id="GO:0070095">
    <property type="term" value="F:fructose-6-phosphate binding"/>
    <property type="evidence" value="ECO:0007669"/>
    <property type="project" value="TreeGrafter"/>
</dbReference>
<dbReference type="PANTHER" id="PTHR13697:SF4">
    <property type="entry name" value="ATP-DEPENDENT 6-PHOSPHOFRUCTOKINASE"/>
    <property type="match status" value="1"/>
</dbReference>
<organism evidence="2 3">
    <name type="scientific">Wuchereria bancrofti</name>
    <dbReference type="NCBI Taxonomy" id="6293"/>
    <lineage>
        <taxon>Eukaryota</taxon>
        <taxon>Metazoa</taxon>
        <taxon>Ecdysozoa</taxon>
        <taxon>Nematoda</taxon>
        <taxon>Chromadorea</taxon>
        <taxon>Rhabditida</taxon>
        <taxon>Spirurina</taxon>
        <taxon>Spiruromorpha</taxon>
        <taxon>Filarioidea</taxon>
        <taxon>Onchocercidae</taxon>
        <taxon>Wuchereria</taxon>
    </lineage>
</organism>
<proteinExistence type="predicted"/>
<accession>A0A3P7F1Y1</accession>
<gene>
    <name evidence="2" type="ORF">WBA_LOCUS12692</name>
</gene>
<comment type="catalytic activity">
    <reaction evidence="1">
        <text>beta-D-fructose 6-phosphate + ATP = beta-D-fructose 1,6-bisphosphate + ADP + H(+)</text>
        <dbReference type="Rhea" id="RHEA:16109"/>
        <dbReference type="ChEBI" id="CHEBI:15378"/>
        <dbReference type="ChEBI" id="CHEBI:30616"/>
        <dbReference type="ChEBI" id="CHEBI:32966"/>
        <dbReference type="ChEBI" id="CHEBI:57634"/>
        <dbReference type="ChEBI" id="CHEBI:456216"/>
        <dbReference type="EC" id="2.7.1.11"/>
    </reaction>
</comment>
<dbReference type="GO" id="GO:0042802">
    <property type="term" value="F:identical protein binding"/>
    <property type="evidence" value="ECO:0007669"/>
    <property type="project" value="TreeGrafter"/>
</dbReference>
<dbReference type="GO" id="GO:0016208">
    <property type="term" value="F:AMP binding"/>
    <property type="evidence" value="ECO:0007669"/>
    <property type="project" value="TreeGrafter"/>
</dbReference>
<dbReference type="GO" id="GO:0005945">
    <property type="term" value="C:6-phosphofructokinase complex"/>
    <property type="evidence" value="ECO:0007669"/>
    <property type="project" value="TreeGrafter"/>
</dbReference>
<dbReference type="InParanoid" id="A0A3P7F1Y1"/>
<evidence type="ECO:0000313" key="3">
    <source>
        <dbReference type="Proteomes" id="UP000270924"/>
    </source>
</evidence>
<evidence type="ECO:0000256" key="1">
    <source>
        <dbReference type="ARBA" id="ARBA00048070"/>
    </source>
</evidence>